<dbReference type="Pfam" id="PF08241">
    <property type="entry name" value="Methyltransf_11"/>
    <property type="match status" value="1"/>
</dbReference>
<organism evidence="2 3">
    <name type="scientific">Pseudanabaena yagii GIHE-NHR1</name>
    <dbReference type="NCBI Taxonomy" id="2722753"/>
    <lineage>
        <taxon>Bacteria</taxon>
        <taxon>Bacillati</taxon>
        <taxon>Cyanobacteriota</taxon>
        <taxon>Cyanophyceae</taxon>
        <taxon>Pseudanabaenales</taxon>
        <taxon>Pseudanabaenaceae</taxon>
        <taxon>Pseudanabaena</taxon>
        <taxon>Pseudanabaena yagii</taxon>
    </lineage>
</organism>
<dbReference type="GO" id="GO:0008168">
    <property type="term" value="F:methyltransferase activity"/>
    <property type="evidence" value="ECO:0007669"/>
    <property type="project" value="UniProtKB-KW"/>
</dbReference>
<dbReference type="Gene3D" id="3.40.50.150">
    <property type="entry name" value="Vaccinia Virus protein VP39"/>
    <property type="match status" value="1"/>
</dbReference>
<keyword evidence="2" id="KW-0808">Transferase</keyword>
<dbReference type="RefSeq" id="WP_169364810.1">
    <property type="nucleotide sequence ID" value="NZ_JAAVJL010000002.1"/>
</dbReference>
<sequence>MLIQYDPQYKRGGEDCLYRQVNLIAKHPFPDNYFEFGFAEDFLEHIHQDDSIVFLAECYRTLKFGGVLRLSFPGLEGVLEKHYTEINYRNILKAKKEAYTMYDHLHFYSKDELRLVAKHIGYREVNFVEYGVSKFSDLNGLDNRDGQIGLNTYVELIK</sequence>
<protein>
    <submittedName>
        <fullName evidence="2">Methyltransferase domain-containing protein</fullName>
    </submittedName>
</protein>
<proteinExistence type="predicted"/>
<keyword evidence="2" id="KW-0489">Methyltransferase</keyword>
<accession>A0ABX1LUJ4</accession>
<name>A0ABX1LUJ4_9CYAN</name>
<keyword evidence="3" id="KW-1185">Reference proteome</keyword>
<dbReference type="InterPro" id="IPR029063">
    <property type="entry name" value="SAM-dependent_MTases_sf"/>
</dbReference>
<dbReference type="InterPro" id="IPR013216">
    <property type="entry name" value="Methyltransf_11"/>
</dbReference>
<comment type="caution">
    <text evidence="2">The sequence shown here is derived from an EMBL/GenBank/DDBJ whole genome shotgun (WGS) entry which is preliminary data.</text>
</comment>
<evidence type="ECO:0000313" key="3">
    <source>
        <dbReference type="Proteomes" id="UP000738376"/>
    </source>
</evidence>
<dbReference type="GO" id="GO:0032259">
    <property type="term" value="P:methylation"/>
    <property type="evidence" value="ECO:0007669"/>
    <property type="project" value="UniProtKB-KW"/>
</dbReference>
<gene>
    <name evidence="2" type="ORF">HC246_17825</name>
</gene>
<dbReference type="SUPFAM" id="SSF53335">
    <property type="entry name" value="S-adenosyl-L-methionine-dependent methyltransferases"/>
    <property type="match status" value="1"/>
</dbReference>
<dbReference type="EMBL" id="JAAVJL010000002">
    <property type="protein sequence ID" value="NMF59827.1"/>
    <property type="molecule type" value="Genomic_DNA"/>
</dbReference>
<reference evidence="2 3" key="1">
    <citation type="submission" date="2020-03" db="EMBL/GenBank/DDBJ databases">
        <title>Draft Genome Sequence of 2-Methylisoborneol Producing Pseudanabaena yagii Strain GIHE-NHR1 Isolated from North Han River in South Korea.</title>
        <authorList>
            <person name="Jeong J."/>
        </authorList>
    </citation>
    <scope>NUCLEOTIDE SEQUENCE [LARGE SCALE GENOMIC DNA]</scope>
    <source>
        <strain evidence="2 3">GIHE-NHR1</strain>
    </source>
</reference>
<evidence type="ECO:0000313" key="2">
    <source>
        <dbReference type="EMBL" id="NMF59827.1"/>
    </source>
</evidence>
<dbReference type="Proteomes" id="UP000738376">
    <property type="component" value="Unassembled WGS sequence"/>
</dbReference>
<feature type="domain" description="Methyltransferase type 11" evidence="1">
    <location>
        <begin position="24"/>
        <end position="68"/>
    </location>
</feature>
<evidence type="ECO:0000259" key="1">
    <source>
        <dbReference type="Pfam" id="PF08241"/>
    </source>
</evidence>